<dbReference type="SUPFAM" id="SSF53756">
    <property type="entry name" value="UDP-Glycosyltransferase/glycogen phosphorylase"/>
    <property type="match status" value="1"/>
</dbReference>
<protein>
    <recommendedName>
        <fullName evidence="3">Glucuronosyltransferase</fullName>
    </recommendedName>
</protein>
<sequence length="134" mass="15366">MNLQLLFIFFFFKYVTSYKILVYSNLYGHSHIKVLNSVADLLTDAGHDVTLFRPIIESTQLNKSSVKTKKVIYIQPDEKVVEKMGQIDKFSGNLWTLDSTQPSAMIAKSNALVGFFGTQCKSRFIYLKIKMKNK</sequence>
<accession>A0AAE9ERP5</accession>
<name>A0AAE9ERP5_CAEBR</name>
<evidence type="ECO:0000313" key="2">
    <source>
        <dbReference type="Proteomes" id="UP000829354"/>
    </source>
</evidence>
<gene>
    <name evidence="1" type="ORF">L5515_010957</name>
</gene>
<reference evidence="1 2" key="1">
    <citation type="submission" date="2022-04" db="EMBL/GenBank/DDBJ databases">
        <title>Chromosome-level reference genomes for two strains of Caenorhabditis briggsae: an improved platform for comparative genomics.</title>
        <authorList>
            <person name="Stevens L."/>
            <person name="Andersen E."/>
        </authorList>
    </citation>
    <scope>NUCLEOTIDE SEQUENCE [LARGE SCALE GENOMIC DNA]</scope>
    <source>
        <strain evidence="1">VX34</strain>
        <tissue evidence="1">Whole-organism</tissue>
    </source>
</reference>
<evidence type="ECO:0008006" key="3">
    <source>
        <dbReference type="Google" id="ProtNLM"/>
    </source>
</evidence>
<dbReference type="EMBL" id="CP092623">
    <property type="protein sequence ID" value="UMM27858.1"/>
    <property type="molecule type" value="Genomic_DNA"/>
</dbReference>
<dbReference type="AlphaFoldDB" id="A0AAE9ERP5"/>
<evidence type="ECO:0000313" key="1">
    <source>
        <dbReference type="EMBL" id="UMM27858.1"/>
    </source>
</evidence>
<proteinExistence type="predicted"/>
<keyword evidence="2" id="KW-1185">Reference proteome</keyword>
<organism evidence="1 2">
    <name type="scientific">Caenorhabditis briggsae</name>
    <dbReference type="NCBI Taxonomy" id="6238"/>
    <lineage>
        <taxon>Eukaryota</taxon>
        <taxon>Metazoa</taxon>
        <taxon>Ecdysozoa</taxon>
        <taxon>Nematoda</taxon>
        <taxon>Chromadorea</taxon>
        <taxon>Rhabditida</taxon>
        <taxon>Rhabditina</taxon>
        <taxon>Rhabditomorpha</taxon>
        <taxon>Rhabditoidea</taxon>
        <taxon>Rhabditidae</taxon>
        <taxon>Peloderinae</taxon>
        <taxon>Caenorhabditis</taxon>
    </lineage>
</organism>
<dbReference type="Proteomes" id="UP000829354">
    <property type="component" value="Chromosome IV"/>
</dbReference>